<feature type="non-terminal residue" evidence="1">
    <location>
        <position position="1"/>
    </location>
</feature>
<evidence type="ECO:0000313" key="2">
    <source>
        <dbReference type="Proteomes" id="UP000295043"/>
    </source>
</evidence>
<dbReference type="AlphaFoldDB" id="A0A4R2AWA9"/>
<sequence length="97" mass="9871">DGTVQAATKVAAGMLTPVTSGVAAGGFSFEIDGGAKQIDAVQLTMGQGTIKIPVIAFSVEQVFDPEALQLDFTATLFDGDGDSSSDSFSIDLIEAVV</sequence>
<protein>
    <submittedName>
        <fullName evidence="1">Uncharacterized protein</fullName>
    </submittedName>
</protein>
<dbReference type="RefSeq" id="WP_207907906.1">
    <property type="nucleotide sequence ID" value="NZ_SLVU01000040.1"/>
</dbReference>
<proteinExistence type="predicted"/>
<organism evidence="1 2">
    <name type="scientific">Sinorhizobium americanum</name>
    <dbReference type="NCBI Taxonomy" id="194963"/>
    <lineage>
        <taxon>Bacteria</taxon>
        <taxon>Pseudomonadati</taxon>
        <taxon>Pseudomonadota</taxon>
        <taxon>Alphaproteobacteria</taxon>
        <taxon>Hyphomicrobiales</taxon>
        <taxon>Rhizobiaceae</taxon>
        <taxon>Sinorhizobium/Ensifer group</taxon>
        <taxon>Sinorhizobium</taxon>
    </lineage>
</organism>
<comment type="caution">
    <text evidence="1">The sequence shown here is derived from an EMBL/GenBank/DDBJ whole genome shotgun (WGS) entry which is preliminary data.</text>
</comment>
<name>A0A4R2AWA9_9HYPH</name>
<dbReference type="EMBL" id="SLVU01000040">
    <property type="protein sequence ID" value="TCN17252.1"/>
    <property type="molecule type" value="Genomic_DNA"/>
</dbReference>
<gene>
    <name evidence="1" type="ORF">EV184_14027</name>
</gene>
<accession>A0A4R2AWA9</accession>
<evidence type="ECO:0000313" key="1">
    <source>
        <dbReference type="EMBL" id="TCN17252.1"/>
    </source>
</evidence>
<dbReference type="Proteomes" id="UP000295043">
    <property type="component" value="Unassembled WGS sequence"/>
</dbReference>
<reference evidence="1 2" key="1">
    <citation type="submission" date="2019-03" db="EMBL/GenBank/DDBJ databases">
        <title>Genomic Encyclopedia of Type Strains, Phase IV (KMG-V): Genome sequencing to study the core and pangenomes of soil and plant-associated prokaryotes.</title>
        <authorList>
            <person name="Whitman W."/>
        </authorList>
    </citation>
    <scope>NUCLEOTIDE SEQUENCE [LARGE SCALE GENOMIC DNA]</scope>
    <source>
        <strain evidence="1 2">23C40</strain>
    </source>
</reference>